<evidence type="ECO:0000313" key="2">
    <source>
        <dbReference type="EMBL" id="ASN81857.1"/>
    </source>
</evidence>
<evidence type="ECO:0008006" key="4">
    <source>
        <dbReference type="Google" id="ProtNLM"/>
    </source>
</evidence>
<accession>A0A221SYX5</accession>
<dbReference type="RefSeq" id="WP_027464234.1">
    <property type="nucleotide sequence ID" value="NZ_CP021081.1"/>
</dbReference>
<keyword evidence="3" id="KW-1185">Reference proteome</keyword>
<proteinExistence type="predicted"/>
<evidence type="ECO:0000256" key="1">
    <source>
        <dbReference type="SAM" id="SignalP"/>
    </source>
</evidence>
<dbReference type="AlphaFoldDB" id="A0A221SYX5"/>
<protein>
    <recommendedName>
        <fullName evidence="4">DUF3352 domain-containing protein</fullName>
    </recommendedName>
</protein>
<sequence length="548" mass="57313">MRSLTVLSSLLLTSALYGSAQAAQVPPLAEHLPAGALMTFETRNAGSLIARVGKLVGAVALGETEGAGALTGMVGSVLGQDATVGVFTVTGARGTFAPALLAVARPNAEGRKLLAAMMPKKKGAKVGVYPFVRSEDDLFIGQAEGVAYASTDKSLLMAYLSRLSGKDAPRLLNSEAYTTPMRSVGGQEARMFVNFSAAAKVARSALAEWHVPRLLSPVVDALDTLGQWAGGMSTTVQGWSTVSAHLPNPQGRDRPLYALLTPTTTFRVQELIPADAEAVQASACHPGAGSYLGRWLTRVDLLDPLGFLTDTQLASHLERSGQYLGGECAQVTLAGGTRAGLNMSDPGASLGYTVWYQRVEDLDAARAHLPEFARSVNAALGALPGTLRGMASGAGSAVSAGGKSRLPGAAAGAMAEGLGELDAVLKNLKFSYGFRGDYLIVGLSDAAVQKVLKEGGEGLLGSADFRAANLSMTGGGWQYARNLPDLTEKDMASMMSGADEEADMMMEMFGDVYADVLNRYDGMSAQRTVSALPSGHLILTKSRVKFRW</sequence>
<dbReference type="Proteomes" id="UP000259030">
    <property type="component" value="Chromosome"/>
</dbReference>
<evidence type="ECO:0000313" key="3">
    <source>
        <dbReference type="Proteomes" id="UP000259030"/>
    </source>
</evidence>
<keyword evidence="1" id="KW-0732">Signal</keyword>
<reference evidence="2 3" key="1">
    <citation type="submission" date="2017-05" db="EMBL/GenBank/DDBJ databases">
        <title>The complete genome sequence of Deinococcus ficus isolated from the rhizosphere of the Ficus religiosa L. in Taiwan.</title>
        <authorList>
            <person name="Wu K.-M."/>
            <person name="Liao T.-L."/>
            <person name="Liu Y.-M."/>
            <person name="Young C.-C."/>
            <person name="Tsai S.-F."/>
        </authorList>
    </citation>
    <scope>NUCLEOTIDE SEQUENCE [LARGE SCALE GENOMIC DNA]</scope>
    <source>
        <strain evidence="2 3">CC-FR2-10</strain>
    </source>
</reference>
<dbReference type="KEGG" id="dfc:DFI_13435"/>
<organism evidence="2 3">
    <name type="scientific">Deinococcus ficus</name>
    <dbReference type="NCBI Taxonomy" id="317577"/>
    <lineage>
        <taxon>Bacteria</taxon>
        <taxon>Thermotogati</taxon>
        <taxon>Deinococcota</taxon>
        <taxon>Deinococci</taxon>
        <taxon>Deinococcales</taxon>
        <taxon>Deinococcaceae</taxon>
        <taxon>Deinococcus</taxon>
    </lineage>
</organism>
<dbReference type="EMBL" id="CP021081">
    <property type="protein sequence ID" value="ASN81857.1"/>
    <property type="molecule type" value="Genomic_DNA"/>
</dbReference>
<feature type="signal peptide" evidence="1">
    <location>
        <begin position="1"/>
        <end position="22"/>
    </location>
</feature>
<dbReference type="STRING" id="317577.GCA_000419625_01236"/>
<name>A0A221SYX5_9DEIO</name>
<feature type="chain" id="PRO_5011224246" description="DUF3352 domain-containing protein" evidence="1">
    <location>
        <begin position="23"/>
        <end position="548"/>
    </location>
</feature>
<gene>
    <name evidence="2" type="ORF">DFI_13435</name>
</gene>